<evidence type="ECO:0000259" key="1">
    <source>
        <dbReference type="Pfam" id="PF08241"/>
    </source>
</evidence>
<dbReference type="GO" id="GO:0008757">
    <property type="term" value="F:S-adenosylmethionine-dependent methyltransferase activity"/>
    <property type="evidence" value="ECO:0007669"/>
    <property type="project" value="InterPro"/>
</dbReference>
<dbReference type="InterPro" id="IPR029063">
    <property type="entry name" value="SAM-dependent_MTases_sf"/>
</dbReference>
<proteinExistence type="predicted"/>
<evidence type="ECO:0000313" key="2">
    <source>
        <dbReference type="EMBL" id="HAV91926.1"/>
    </source>
</evidence>
<gene>
    <name evidence="2" type="ORF">DCW38_01940</name>
</gene>
<comment type="caution">
    <text evidence="2">The sequence shown here is derived from an EMBL/GenBank/DDBJ whole genome shotgun (WGS) entry which is preliminary data.</text>
</comment>
<accession>A0A350H8R0</accession>
<reference evidence="2 3" key="1">
    <citation type="journal article" date="2018" name="Nat. Biotechnol.">
        <title>A standardized bacterial taxonomy based on genome phylogeny substantially revises the tree of life.</title>
        <authorList>
            <person name="Parks D.H."/>
            <person name="Chuvochina M."/>
            <person name="Waite D.W."/>
            <person name="Rinke C."/>
            <person name="Skarshewski A."/>
            <person name="Chaumeil P.A."/>
            <person name="Hugenholtz P."/>
        </authorList>
    </citation>
    <scope>NUCLEOTIDE SEQUENCE [LARGE SCALE GENOMIC DNA]</scope>
    <source>
        <strain evidence="2">UBA9956</strain>
    </source>
</reference>
<dbReference type="Gene3D" id="3.40.50.150">
    <property type="entry name" value="Vaccinia Virus protein VP39"/>
    <property type="match status" value="1"/>
</dbReference>
<dbReference type="PANTHER" id="PTHR43861">
    <property type="entry name" value="TRANS-ACONITATE 2-METHYLTRANSFERASE-RELATED"/>
    <property type="match status" value="1"/>
</dbReference>
<dbReference type="CDD" id="cd02440">
    <property type="entry name" value="AdoMet_MTases"/>
    <property type="match status" value="1"/>
</dbReference>
<dbReference type="AlphaFoldDB" id="A0A350H8R0"/>
<dbReference type="SUPFAM" id="SSF53335">
    <property type="entry name" value="S-adenosyl-L-methionine-dependent methyltransferases"/>
    <property type="match status" value="1"/>
</dbReference>
<dbReference type="Pfam" id="PF08241">
    <property type="entry name" value="Methyltransf_11"/>
    <property type="match status" value="1"/>
</dbReference>
<organism evidence="2 3">
    <name type="scientific">candidate division WOR-3 bacterium</name>
    <dbReference type="NCBI Taxonomy" id="2052148"/>
    <lineage>
        <taxon>Bacteria</taxon>
        <taxon>Bacteria division WOR-3</taxon>
    </lineage>
</organism>
<evidence type="ECO:0000313" key="3">
    <source>
        <dbReference type="Proteomes" id="UP000264062"/>
    </source>
</evidence>
<protein>
    <recommendedName>
        <fullName evidence="1">Methyltransferase type 11 domain-containing protein</fullName>
    </recommendedName>
</protein>
<feature type="domain" description="Methyltransferase type 11" evidence="1">
    <location>
        <begin position="39"/>
        <end position="138"/>
    </location>
</feature>
<dbReference type="Proteomes" id="UP000264062">
    <property type="component" value="Unassembled WGS sequence"/>
</dbReference>
<dbReference type="PANTHER" id="PTHR43861:SF1">
    <property type="entry name" value="TRANS-ACONITATE 2-METHYLTRANSFERASE"/>
    <property type="match status" value="1"/>
</dbReference>
<name>A0A350H8R0_UNCW3</name>
<dbReference type="InterPro" id="IPR013216">
    <property type="entry name" value="Methyltransf_11"/>
</dbReference>
<sequence length="196" mass="22210">MNRWDDFYKEDSRVLSAPISATSVYAKSIFDSKKCSRILDLGCGIGRETLALSNNNREIVGVDLSFYGLSLACKNSKMQNCNFVQTDARFLSFKDNSFDGIYCFGLLHELTSNTWHKQLEQIMNEILRILNKKGVLVLAVLFGLPKNGLPHVRLFSNEMFDNATHDLICENKCILYDIGCTGSTDYRIIRGTFLKP</sequence>
<dbReference type="EMBL" id="DMZY01000060">
    <property type="protein sequence ID" value="HAV91926.1"/>
    <property type="molecule type" value="Genomic_DNA"/>
</dbReference>